<feature type="region of interest" description="Disordered" evidence="1">
    <location>
        <begin position="1"/>
        <end position="22"/>
    </location>
</feature>
<keyword evidence="3" id="KW-1185">Reference proteome</keyword>
<dbReference type="AlphaFoldDB" id="A0A497X8Y3"/>
<organism evidence="2 3">
    <name type="scientific">Sulfurisoma sediminicola</name>
    <dbReference type="NCBI Taxonomy" id="1381557"/>
    <lineage>
        <taxon>Bacteria</taxon>
        <taxon>Pseudomonadati</taxon>
        <taxon>Pseudomonadota</taxon>
        <taxon>Betaproteobacteria</taxon>
        <taxon>Nitrosomonadales</taxon>
        <taxon>Sterolibacteriaceae</taxon>
        <taxon>Sulfurisoma</taxon>
    </lineage>
</organism>
<accession>A0A497X8Y3</accession>
<dbReference type="InterPro" id="IPR003607">
    <property type="entry name" value="HD/PDEase_dom"/>
</dbReference>
<feature type="compositionally biased region" description="Basic and acidic residues" evidence="1">
    <location>
        <begin position="12"/>
        <end position="22"/>
    </location>
</feature>
<dbReference type="RefSeq" id="WP_207855973.1">
    <property type="nucleotide sequence ID" value="NZ_BHVV01000008.1"/>
</dbReference>
<name>A0A497X8Y3_9PROT</name>
<dbReference type="EMBL" id="RCCI01000007">
    <property type="protein sequence ID" value="RLJ62659.1"/>
    <property type="molecule type" value="Genomic_DNA"/>
</dbReference>
<comment type="caution">
    <text evidence="2">The sequence shown here is derived from an EMBL/GenBank/DDBJ whole genome shotgun (WGS) entry which is preliminary data.</text>
</comment>
<protein>
    <recommendedName>
        <fullName evidence="4">HD/PDEase domain-containing protein</fullName>
    </recommendedName>
</protein>
<dbReference type="Proteomes" id="UP000268908">
    <property type="component" value="Unassembled WGS sequence"/>
</dbReference>
<gene>
    <name evidence="2" type="ORF">DFR35_2472</name>
</gene>
<evidence type="ECO:0000313" key="2">
    <source>
        <dbReference type="EMBL" id="RLJ62659.1"/>
    </source>
</evidence>
<reference evidence="2 3" key="1">
    <citation type="submission" date="2018-10" db="EMBL/GenBank/DDBJ databases">
        <title>Genomic Encyclopedia of Type Strains, Phase IV (KMG-IV): sequencing the most valuable type-strain genomes for metagenomic binning, comparative biology and taxonomic classification.</title>
        <authorList>
            <person name="Goeker M."/>
        </authorList>
    </citation>
    <scope>NUCLEOTIDE SEQUENCE [LARGE SCALE GENOMIC DNA]</scope>
    <source>
        <strain evidence="2 3">DSM 26916</strain>
    </source>
</reference>
<dbReference type="CDD" id="cd00077">
    <property type="entry name" value="HDc"/>
    <property type="match status" value="1"/>
</dbReference>
<evidence type="ECO:0000256" key="1">
    <source>
        <dbReference type="SAM" id="MobiDB-lite"/>
    </source>
</evidence>
<evidence type="ECO:0000313" key="3">
    <source>
        <dbReference type="Proteomes" id="UP000268908"/>
    </source>
</evidence>
<evidence type="ECO:0008006" key="4">
    <source>
        <dbReference type="Google" id="ProtNLM"/>
    </source>
</evidence>
<sequence length="311" mass="34571">MNLSSPTLAELSQRDPTGRVDLESPRAVEGAIRAILDGMPGGCPDPGLLTRAIDDLVRAFRGDYPGLLRCDTLYHDLRHALETGLTMARLLAGEASMSGPEAEPRIDRTHALFGIILALYHDIGLLRRSHEADLWGASLTPVHEERGVEFLQNYLSGTSLAALAHKAELIMPTKLIFRIPAEWPALHQKLASMIATADLLSQMADRCYLEKCRDFLFLEFSAIGLAGTDDSPYPDRETLLQKTPGFYSGFIAKRLDEDFGNVRRFMNHHFDGASPYDDAIQRNLDHLGNVLATHDYALLRRHPKVFVPMLA</sequence>
<proteinExistence type="predicted"/>